<evidence type="ECO:0000256" key="6">
    <source>
        <dbReference type="ARBA" id="ARBA00022989"/>
    </source>
</evidence>
<evidence type="ECO:0000313" key="10">
    <source>
        <dbReference type="Proteomes" id="UP000655225"/>
    </source>
</evidence>
<keyword evidence="10" id="KW-1185">Reference proteome</keyword>
<evidence type="ECO:0000256" key="3">
    <source>
        <dbReference type="ARBA" id="ARBA00022676"/>
    </source>
</evidence>
<dbReference type="PANTHER" id="PTHR21461">
    <property type="entry name" value="GLYCOSYLTRANSFERASE FAMILY 92 PROTEIN"/>
    <property type="match status" value="1"/>
</dbReference>
<evidence type="ECO:0000256" key="5">
    <source>
        <dbReference type="ARBA" id="ARBA00022692"/>
    </source>
</evidence>
<sequence>MRRKNRTTLLSVFVSVVLFATVSLYVNRDAVSGPTIRPPTILRNLSNTVQHLNLAIREELHIRSLQVSTIRDLQPPDSILLPDWEVLVVTPEIPLSSGPGNRYYCLFQNNATSTANFAGFLPFSNLTTFKCVLPNRVRRLRPFVRPILAKSPGNWPGNESEMPGMLRWDFLAYESLSTENDVILFVKGVNNRQGVNPSPAKFRCVFGDSVTNGVKTDVFSSAQEVFRCLHPNKTALLRLFPGGEERIRVSLEIGEEQRVVPSVAYYTPDKISVAKREAKALLCACTMGYNVAKFLKEWVVYHSKIGVEKFIVYDNGSDDNLERVVEELLEEYINVETLSWPWPKTQEAGFSHCAIHARDSCEWMMYIDVDEFVFSPSWLNSSHPSSHMLRSFLPIMTPHPSSSSSSSIGQISIRCFEFGPSNQGSHPMEGVTQGYTCRRRVEQRHKSLVLLDAIDTSLLNVIHHFELKEGYRVERLSKEEGVVNHYKYQAWSEFKAKFRRRVSAYVADWRQEVNPNSKDRTPGLGYVPIEPKGWAMKFCEVNDSRLKVATQKWFGLDLPSGYKMAWQR</sequence>
<keyword evidence="5" id="KW-0812">Transmembrane</keyword>
<dbReference type="InterPro" id="IPR008166">
    <property type="entry name" value="Glyco_transf_92"/>
</dbReference>
<keyword evidence="7" id="KW-0472">Membrane</keyword>
<keyword evidence="4 8" id="KW-0808">Transferase</keyword>
<dbReference type="PANTHER" id="PTHR21461:SF69">
    <property type="entry name" value="GLYCOSYLTRANSFERASE FAMILY 92 PROTEIN"/>
    <property type="match status" value="1"/>
</dbReference>
<dbReference type="OrthoDB" id="2526284at2759"/>
<comment type="caution">
    <text evidence="9">The sequence shown here is derived from an EMBL/GenBank/DDBJ whole genome shotgun (WGS) entry which is preliminary data.</text>
</comment>
<proteinExistence type="inferred from homology"/>
<dbReference type="GO" id="GO:0016020">
    <property type="term" value="C:membrane"/>
    <property type="evidence" value="ECO:0007669"/>
    <property type="project" value="UniProtKB-SubCell"/>
</dbReference>
<dbReference type="GO" id="GO:0005737">
    <property type="term" value="C:cytoplasm"/>
    <property type="evidence" value="ECO:0007669"/>
    <property type="project" value="TreeGrafter"/>
</dbReference>
<dbReference type="InterPro" id="IPR029044">
    <property type="entry name" value="Nucleotide-diphossugar_trans"/>
</dbReference>
<evidence type="ECO:0000256" key="7">
    <source>
        <dbReference type="ARBA" id="ARBA00023136"/>
    </source>
</evidence>
<keyword evidence="6" id="KW-1133">Transmembrane helix</keyword>
<dbReference type="EC" id="2.4.1.-" evidence="8"/>
<dbReference type="OMA" id="GINREPT"/>
<gene>
    <name evidence="9" type="ORF">HHK36_010452</name>
</gene>
<comment type="subcellular location">
    <subcellularLocation>
        <location evidence="1">Membrane</location>
        <topology evidence="1">Single-pass membrane protein</topology>
    </subcellularLocation>
</comment>
<evidence type="ECO:0000256" key="8">
    <source>
        <dbReference type="RuleBase" id="RU366017"/>
    </source>
</evidence>
<dbReference type="Pfam" id="PF01697">
    <property type="entry name" value="Glyco_transf_92"/>
    <property type="match status" value="1"/>
</dbReference>
<accession>A0A834ZE97</accession>
<reference evidence="9 10" key="1">
    <citation type="submission" date="2020-04" db="EMBL/GenBank/DDBJ databases">
        <title>Plant Genome Project.</title>
        <authorList>
            <person name="Zhang R.-G."/>
        </authorList>
    </citation>
    <scope>NUCLEOTIDE SEQUENCE [LARGE SCALE GENOMIC DNA]</scope>
    <source>
        <strain evidence="9">YNK0</strain>
        <tissue evidence="9">Leaf</tissue>
    </source>
</reference>
<dbReference type="SUPFAM" id="SSF53448">
    <property type="entry name" value="Nucleotide-diphospho-sugar transferases"/>
    <property type="match status" value="1"/>
</dbReference>
<evidence type="ECO:0000313" key="9">
    <source>
        <dbReference type="EMBL" id="KAF8405545.1"/>
    </source>
</evidence>
<name>A0A834ZE97_TETSI</name>
<dbReference type="GO" id="GO:0016757">
    <property type="term" value="F:glycosyltransferase activity"/>
    <property type="evidence" value="ECO:0007669"/>
    <property type="project" value="UniProtKB-UniRule"/>
</dbReference>
<protein>
    <recommendedName>
        <fullName evidence="8">Glycosyltransferase family 92 protein</fullName>
        <ecNumber evidence="8">2.4.1.-</ecNumber>
    </recommendedName>
</protein>
<evidence type="ECO:0000256" key="2">
    <source>
        <dbReference type="ARBA" id="ARBA00007647"/>
    </source>
</evidence>
<dbReference type="AlphaFoldDB" id="A0A834ZE97"/>
<evidence type="ECO:0000256" key="4">
    <source>
        <dbReference type="ARBA" id="ARBA00022679"/>
    </source>
</evidence>
<evidence type="ECO:0000256" key="1">
    <source>
        <dbReference type="ARBA" id="ARBA00004167"/>
    </source>
</evidence>
<comment type="similarity">
    <text evidence="2 8">Belongs to the glycosyltransferase 92 family.</text>
</comment>
<dbReference type="EMBL" id="JABCRI010000006">
    <property type="protein sequence ID" value="KAF8405545.1"/>
    <property type="molecule type" value="Genomic_DNA"/>
</dbReference>
<keyword evidence="3 8" id="KW-0328">Glycosyltransferase</keyword>
<dbReference type="Proteomes" id="UP000655225">
    <property type="component" value="Unassembled WGS sequence"/>
</dbReference>
<organism evidence="9 10">
    <name type="scientific">Tetracentron sinense</name>
    <name type="common">Spur-leaf</name>
    <dbReference type="NCBI Taxonomy" id="13715"/>
    <lineage>
        <taxon>Eukaryota</taxon>
        <taxon>Viridiplantae</taxon>
        <taxon>Streptophyta</taxon>
        <taxon>Embryophyta</taxon>
        <taxon>Tracheophyta</taxon>
        <taxon>Spermatophyta</taxon>
        <taxon>Magnoliopsida</taxon>
        <taxon>Trochodendrales</taxon>
        <taxon>Trochodendraceae</taxon>
        <taxon>Tetracentron</taxon>
    </lineage>
</organism>